<dbReference type="PANTHER" id="PTHR43434:SF3">
    <property type="entry name" value="GMP_IMP NUCLEOTIDASE YRFG"/>
    <property type="match status" value="1"/>
</dbReference>
<dbReference type="PANTHER" id="PTHR43434">
    <property type="entry name" value="PHOSPHOGLYCOLATE PHOSPHATASE"/>
    <property type="match status" value="1"/>
</dbReference>
<dbReference type="SFLD" id="SFLDS00003">
    <property type="entry name" value="Haloacid_Dehalogenase"/>
    <property type="match status" value="1"/>
</dbReference>
<dbReference type="GO" id="GO:0008967">
    <property type="term" value="F:phosphoglycolate phosphatase activity"/>
    <property type="evidence" value="ECO:0007669"/>
    <property type="project" value="TreeGrafter"/>
</dbReference>
<dbReference type="GO" id="GO:0006281">
    <property type="term" value="P:DNA repair"/>
    <property type="evidence" value="ECO:0007669"/>
    <property type="project" value="TreeGrafter"/>
</dbReference>
<dbReference type="Pfam" id="PF00702">
    <property type="entry name" value="Hydrolase"/>
    <property type="match status" value="1"/>
</dbReference>
<name>A8GYU7_SHEPA</name>
<dbReference type="NCBIfam" id="TIGR01509">
    <property type="entry name" value="HAD-SF-IA-v3"/>
    <property type="match status" value="1"/>
</dbReference>
<dbReference type="InterPro" id="IPR023214">
    <property type="entry name" value="HAD_sf"/>
</dbReference>
<dbReference type="Proteomes" id="UP000002608">
    <property type="component" value="Chromosome"/>
</dbReference>
<dbReference type="HOGENOM" id="CLU_106706_0_0_6"/>
<sequence length="222" mass="25776">MFPWNEIDSVLLDMDGTLLDLHFDNHFWVQLIPKELSQQRGISEKEASEWVEQCYADVEGTLNWYCLDYWQQQMGLDIMSLHRTLVDRIQLRQDSMPFLNALQSAGKSRILVTNAHPKNLMLKLEHTDLGLGLDEIISSHETGYPKEHPEFWLQLFERFNLDPSRCLFIDDNEAILQAAKLAGVGYQLGIANPDSQKPNKVFDDFPAIEDYHYLLKELIKQP</sequence>
<protein>
    <submittedName>
        <fullName evidence="1">HAD-superfamily hydrolase, subfamily IA, variant 3</fullName>
    </submittedName>
</protein>
<dbReference type="AlphaFoldDB" id="A8GYU7"/>
<organism evidence="1 2">
    <name type="scientific">Shewanella pealeana (strain ATCC 700345 / ANG-SQ1)</name>
    <dbReference type="NCBI Taxonomy" id="398579"/>
    <lineage>
        <taxon>Bacteria</taxon>
        <taxon>Pseudomonadati</taxon>
        <taxon>Pseudomonadota</taxon>
        <taxon>Gammaproteobacteria</taxon>
        <taxon>Alteromonadales</taxon>
        <taxon>Shewanellaceae</taxon>
        <taxon>Shewanella</taxon>
    </lineage>
</organism>
<dbReference type="InterPro" id="IPR036412">
    <property type="entry name" value="HAD-like_sf"/>
</dbReference>
<reference evidence="1 2" key="1">
    <citation type="submission" date="2007-10" db="EMBL/GenBank/DDBJ databases">
        <title>Complete sequence of Shewanella pealeana ATCC 700345.</title>
        <authorList>
            <consortium name="US DOE Joint Genome Institute"/>
            <person name="Copeland A."/>
            <person name="Lucas S."/>
            <person name="Lapidus A."/>
            <person name="Barry K."/>
            <person name="Glavina del Rio T."/>
            <person name="Dalin E."/>
            <person name="Tice H."/>
            <person name="Pitluck S."/>
            <person name="Chertkov O."/>
            <person name="Brettin T."/>
            <person name="Bruce D."/>
            <person name="Detter J.C."/>
            <person name="Han C."/>
            <person name="Schmutz J."/>
            <person name="Larimer F."/>
            <person name="Land M."/>
            <person name="Hauser L."/>
            <person name="Kyrpides N."/>
            <person name="Kim E."/>
            <person name="Zhao J.-S.Z."/>
            <person name="Manno D."/>
            <person name="Hawari J."/>
            <person name="Richardson P."/>
        </authorList>
    </citation>
    <scope>NUCLEOTIDE SEQUENCE [LARGE SCALE GENOMIC DNA]</scope>
    <source>
        <strain evidence="2">ATCC 700345 / ANG-SQ1</strain>
    </source>
</reference>
<dbReference type="STRING" id="398579.Spea_0155"/>
<dbReference type="KEGG" id="spl:Spea_0155"/>
<dbReference type="SFLD" id="SFLDG01129">
    <property type="entry name" value="C1.5:_HAD__Beta-PGM__Phosphata"/>
    <property type="match status" value="1"/>
</dbReference>
<proteinExistence type="predicted"/>
<dbReference type="RefSeq" id="WP_012153430.1">
    <property type="nucleotide sequence ID" value="NC_009901.1"/>
</dbReference>
<dbReference type="PRINTS" id="PR00413">
    <property type="entry name" value="HADHALOGNASE"/>
</dbReference>
<dbReference type="InterPro" id="IPR006439">
    <property type="entry name" value="HAD-SF_hydro_IA"/>
</dbReference>
<gene>
    <name evidence="1" type="ordered locus">Spea_0155</name>
</gene>
<dbReference type="CDD" id="cd01427">
    <property type="entry name" value="HAD_like"/>
    <property type="match status" value="1"/>
</dbReference>
<dbReference type="SUPFAM" id="SSF56784">
    <property type="entry name" value="HAD-like"/>
    <property type="match status" value="1"/>
</dbReference>
<dbReference type="eggNOG" id="COG1011">
    <property type="taxonomic scope" value="Bacteria"/>
</dbReference>
<dbReference type="Gene3D" id="3.40.50.1000">
    <property type="entry name" value="HAD superfamily/HAD-like"/>
    <property type="match status" value="1"/>
</dbReference>
<dbReference type="EMBL" id="CP000851">
    <property type="protein sequence ID" value="ABV85484.1"/>
    <property type="molecule type" value="Genomic_DNA"/>
</dbReference>
<evidence type="ECO:0000313" key="2">
    <source>
        <dbReference type="Proteomes" id="UP000002608"/>
    </source>
</evidence>
<evidence type="ECO:0000313" key="1">
    <source>
        <dbReference type="EMBL" id="ABV85484.1"/>
    </source>
</evidence>
<dbReference type="InterPro" id="IPR050155">
    <property type="entry name" value="HAD-like_hydrolase_sf"/>
</dbReference>
<dbReference type="GO" id="GO:0005829">
    <property type="term" value="C:cytosol"/>
    <property type="evidence" value="ECO:0007669"/>
    <property type="project" value="TreeGrafter"/>
</dbReference>
<keyword evidence="2" id="KW-1185">Reference proteome</keyword>
<keyword evidence="1" id="KW-0378">Hydrolase</keyword>
<dbReference type="NCBIfam" id="NF011564">
    <property type="entry name" value="PRK14988.1"/>
    <property type="match status" value="1"/>
</dbReference>
<accession>A8GYU7</accession>
<dbReference type="OrthoDB" id="9773910at2"/>